<evidence type="ECO:0000256" key="1">
    <source>
        <dbReference type="SAM" id="MobiDB-lite"/>
    </source>
</evidence>
<reference evidence="2" key="1">
    <citation type="submission" date="2023-08" db="EMBL/GenBank/DDBJ databases">
        <authorList>
            <person name="Alioto T."/>
            <person name="Alioto T."/>
            <person name="Gomez Garrido J."/>
        </authorList>
    </citation>
    <scope>NUCLEOTIDE SEQUENCE</scope>
</reference>
<keyword evidence="3" id="KW-1185">Reference proteome</keyword>
<protein>
    <submittedName>
        <fullName evidence="2">Uncharacterized protein</fullName>
    </submittedName>
</protein>
<dbReference type="EMBL" id="OY660868">
    <property type="protein sequence ID" value="CAJ1056201.1"/>
    <property type="molecule type" value="Genomic_DNA"/>
</dbReference>
<feature type="region of interest" description="Disordered" evidence="1">
    <location>
        <begin position="30"/>
        <end position="56"/>
    </location>
</feature>
<dbReference type="AlphaFoldDB" id="A0AAV1F5K8"/>
<sequence>MGNGSHGKNVKAFSSGYDLRLQAAAPVPESIPATLHHSHPNKTTEGTRGNSSEPLNQRLWKASSACEHLACAKNSHFLAISTETVDGTWPSNPIRNVGGCVQMHLAEKAGQHFQLKHLYRNIRGPEMLFGATGEI</sequence>
<accession>A0AAV1F5K8</accession>
<organism evidence="2 3">
    <name type="scientific">Xyrichtys novacula</name>
    <name type="common">Pearly razorfish</name>
    <name type="synonym">Hemipteronotus novacula</name>
    <dbReference type="NCBI Taxonomy" id="13765"/>
    <lineage>
        <taxon>Eukaryota</taxon>
        <taxon>Metazoa</taxon>
        <taxon>Chordata</taxon>
        <taxon>Craniata</taxon>
        <taxon>Vertebrata</taxon>
        <taxon>Euteleostomi</taxon>
        <taxon>Actinopterygii</taxon>
        <taxon>Neopterygii</taxon>
        <taxon>Teleostei</taxon>
        <taxon>Neoteleostei</taxon>
        <taxon>Acanthomorphata</taxon>
        <taxon>Eupercaria</taxon>
        <taxon>Labriformes</taxon>
        <taxon>Labridae</taxon>
        <taxon>Xyrichtys</taxon>
    </lineage>
</organism>
<proteinExistence type="predicted"/>
<name>A0AAV1F5K8_XYRNO</name>
<evidence type="ECO:0000313" key="2">
    <source>
        <dbReference type="EMBL" id="CAJ1056201.1"/>
    </source>
</evidence>
<evidence type="ECO:0000313" key="3">
    <source>
        <dbReference type="Proteomes" id="UP001178508"/>
    </source>
</evidence>
<feature type="compositionally biased region" description="Polar residues" evidence="1">
    <location>
        <begin position="41"/>
        <end position="55"/>
    </location>
</feature>
<dbReference type="Proteomes" id="UP001178508">
    <property type="component" value="Chromosome 5"/>
</dbReference>
<gene>
    <name evidence="2" type="ORF">XNOV1_A019546</name>
</gene>